<dbReference type="SUPFAM" id="SSF48230">
    <property type="entry name" value="Chondroitin AC/alginate lyase"/>
    <property type="match status" value="1"/>
</dbReference>
<feature type="domain" description="Alginate lyase" evidence="5">
    <location>
        <begin position="63"/>
        <end position="294"/>
    </location>
</feature>
<dbReference type="Gene3D" id="1.50.10.100">
    <property type="entry name" value="Chondroitin AC/alginate lyase"/>
    <property type="match status" value="1"/>
</dbReference>
<feature type="region of interest" description="Disordered" evidence="3">
    <location>
        <begin position="36"/>
        <end position="78"/>
    </location>
</feature>
<dbReference type="Proteomes" id="UP000006512">
    <property type="component" value="Unassembled WGS sequence"/>
</dbReference>
<sequence>MFISRRDVLAASAGACLLTLPAQAATRRLRPPFAVPRASGVAPKAKHLPKTEPVRELANESRYRKDDPSRSTVDPELSEAYERSVAPLRAFSQSVIRAANRYVASDGKNLKAAAEAGGILATWAGADSLKVVSGETAQFSRLLTLGAASLGLMQIEGALKPTLRTIIANWLEDRAGETYRHYAALKTKSAANNHRYWAGLSVLSAGIVANRRDLFDWGVSSARIGIAEVTAEGALPLELARGQRALSYHAYALAPLVLIAEAAARNGDSSLYDENSGALHRLIDFCLTQLDDPTRITQLAGTAQEALPNGEFYDSGDVAWLEIYESRFPGRSAWSARLPKMRPMRSTNLGGDITLLFARPGTAPANIPRGRARP</sequence>
<dbReference type="SMR" id="F4QTL1"/>
<dbReference type="InterPro" id="IPR008397">
    <property type="entry name" value="Alginate_lyase_dom"/>
</dbReference>
<keyword evidence="1 4" id="KW-0732">Signal</keyword>
<evidence type="ECO:0000256" key="3">
    <source>
        <dbReference type="SAM" id="MobiDB-lite"/>
    </source>
</evidence>
<evidence type="ECO:0000313" key="7">
    <source>
        <dbReference type="Proteomes" id="UP000006512"/>
    </source>
</evidence>
<dbReference type="HOGENOM" id="CLU_064286_0_0_5"/>
<name>F4QTL1_9CAUL</name>
<dbReference type="STRING" id="715226.ABI_45080"/>
<feature type="chain" id="PRO_5003316873" evidence="4">
    <location>
        <begin position="25"/>
        <end position="374"/>
    </location>
</feature>
<evidence type="ECO:0000259" key="5">
    <source>
        <dbReference type="Pfam" id="PF05426"/>
    </source>
</evidence>
<dbReference type="AlphaFoldDB" id="F4QTL1"/>
<keyword evidence="2 6" id="KW-0456">Lyase</keyword>
<proteinExistence type="predicted"/>
<organism evidence="6 7">
    <name type="scientific">Asticcacaulis biprosthecium C19</name>
    <dbReference type="NCBI Taxonomy" id="715226"/>
    <lineage>
        <taxon>Bacteria</taxon>
        <taxon>Pseudomonadati</taxon>
        <taxon>Pseudomonadota</taxon>
        <taxon>Alphaproteobacteria</taxon>
        <taxon>Caulobacterales</taxon>
        <taxon>Caulobacteraceae</taxon>
        <taxon>Asticcacaulis</taxon>
    </lineage>
</organism>
<protein>
    <submittedName>
        <fullName evidence="6">Alginate lyase</fullName>
        <ecNumber evidence="6">4.2.2.3</ecNumber>
    </submittedName>
</protein>
<evidence type="ECO:0000256" key="1">
    <source>
        <dbReference type="ARBA" id="ARBA00022729"/>
    </source>
</evidence>
<dbReference type="GO" id="GO:0042597">
    <property type="term" value="C:periplasmic space"/>
    <property type="evidence" value="ECO:0007669"/>
    <property type="project" value="InterPro"/>
</dbReference>
<evidence type="ECO:0000256" key="2">
    <source>
        <dbReference type="ARBA" id="ARBA00023239"/>
    </source>
</evidence>
<dbReference type="EC" id="4.2.2.3" evidence="6"/>
<dbReference type="InterPro" id="IPR008929">
    <property type="entry name" value="Chondroitin_lyas"/>
</dbReference>
<dbReference type="EMBL" id="GL883080">
    <property type="protein sequence ID" value="EGF90081.1"/>
    <property type="molecule type" value="Genomic_DNA"/>
</dbReference>
<feature type="signal peptide" evidence="4">
    <location>
        <begin position="1"/>
        <end position="24"/>
    </location>
</feature>
<reference evidence="7" key="1">
    <citation type="submission" date="2011-03" db="EMBL/GenBank/DDBJ databases">
        <title>Draft genome sequence of Brevundimonas diminuta.</title>
        <authorList>
            <person name="Brown P.J.B."/>
            <person name="Buechlein A."/>
            <person name="Hemmerich C."/>
            <person name="Brun Y.V."/>
        </authorList>
    </citation>
    <scope>NUCLEOTIDE SEQUENCE [LARGE SCALE GENOMIC DNA]</scope>
    <source>
        <strain evidence="7">C19</strain>
    </source>
</reference>
<dbReference type="Pfam" id="PF05426">
    <property type="entry name" value="Alginate_lyase"/>
    <property type="match status" value="1"/>
</dbReference>
<dbReference type="OrthoDB" id="7210452at2"/>
<evidence type="ECO:0000313" key="6">
    <source>
        <dbReference type="EMBL" id="EGF90081.1"/>
    </source>
</evidence>
<feature type="compositionally biased region" description="Basic and acidic residues" evidence="3">
    <location>
        <begin position="49"/>
        <end position="69"/>
    </location>
</feature>
<accession>F4QTL1</accession>
<gene>
    <name evidence="6" type="ORF">ABI_45080</name>
</gene>
<dbReference type="GO" id="GO:0045135">
    <property type="term" value="F:poly(beta-D-mannuronate) lyase activity"/>
    <property type="evidence" value="ECO:0007669"/>
    <property type="project" value="UniProtKB-EC"/>
</dbReference>
<dbReference type="eggNOG" id="ENOG502ZCGD">
    <property type="taxonomic scope" value="Bacteria"/>
</dbReference>
<keyword evidence="7" id="KW-1185">Reference proteome</keyword>
<dbReference type="RefSeq" id="WP_006275282.1">
    <property type="nucleotide sequence ID" value="NZ_GL883080.1"/>
</dbReference>
<evidence type="ECO:0000256" key="4">
    <source>
        <dbReference type="SAM" id="SignalP"/>
    </source>
</evidence>